<keyword evidence="2" id="KW-0732">Signal</keyword>
<evidence type="ECO:0000313" key="3">
    <source>
        <dbReference type="EMBL" id="KAJ7199849.1"/>
    </source>
</evidence>
<name>A0AAD6Y8U7_9AGAR</name>
<proteinExistence type="predicted"/>
<organism evidence="3 4">
    <name type="scientific">Mycena pura</name>
    <dbReference type="NCBI Taxonomy" id="153505"/>
    <lineage>
        <taxon>Eukaryota</taxon>
        <taxon>Fungi</taxon>
        <taxon>Dikarya</taxon>
        <taxon>Basidiomycota</taxon>
        <taxon>Agaricomycotina</taxon>
        <taxon>Agaricomycetes</taxon>
        <taxon>Agaricomycetidae</taxon>
        <taxon>Agaricales</taxon>
        <taxon>Marasmiineae</taxon>
        <taxon>Mycenaceae</taxon>
        <taxon>Mycena</taxon>
    </lineage>
</organism>
<evidence type="ECO:0000256" key="1">
    <source>
        <dbReference type="SAM" id="MobiDB-lite"/>
    </source>
</evidence>
<reference evidence="3" key="1">
    <citation type="submission" date="2023-03" db="EMBL/GenBank/DDBJ databases">
        <title>Massive genome expansion in bonnet fungi (Mycena s.s.) driven by repeated elements and novel gene families across ecological guilds.</title>
        <authorList>
            <consortium name="Lawrence Berkeley National Laboratory"/>
            <person name="Harder C.B."/>
            <person name="Miyauchi S."/>
            <person name="Viragh M."/>
            <person name="Kuo A."/>
            <person name="Thoen E."/>
            <person name="Andreopoulos B."/>
            <person name="Lu D."/>
            <person name="Skrede I."/>
            <person name="Drula E."/>
            <person name="Henrissat B."/>
            <person name="Morin E."/>
            <person name="Kohler A."/>
            <person name="Barry K."/>
            <person name="LaButti K."/>
            <person name="Morin E."/>
            <person name="Salamov A."/>
            <person name="Lipzen A."/>
            <person name="Mereny Z."/>
            <person name="Hegedus B."/>
            <person name="Baldrian P."/>
            <person name="Stursova M."/>
            <person name="Weitz H."/>
            <person name="Taylor A."/>
            <person name="Grigoriev I.V."/>
            <person name="Nagy L.G."/>
            <person name="Martin F."/>
            <person name="Kauserud H."/>
        </authorList>
    </citation>
    <scope>NUCLEOTIDE SEQUENCE</scope>
    <source>
        <strain evidence="3">9144</strain>
    </source>
</reference>
<gene>
    <name evidence="3" type="ORF">GGX14DRAFT_401137</name>
</gene>
<protein>
    <submittedName>
        <fullName evidence="3">Uncharacterized protein</fullName>
    </submittedName>
</protein>
<feature type="signal peptide" evidence="2">
    <location>
        <begin position="1"/>
        <end position="24"/>
    </location>
</feature>
<dbReference type="Proteomes" id="UP001219525">
    <property type="component" value="Unassembled WGS sequence"/>
</dbReference>
<comment type="caution">
    <text evidence="3">The sequence shown here is derived from an EMBL/GenBank/DDBJ whole genome shotgun (WGS) entry which is preliminary data.</text>
</comment>
<keyword evidence="4" id="KW-1185">Reference proteome</keyword>
<feature type="region of interest" description="Disordered" evidence="1">
    <location>
        <begin position="209"/>
        <end position="228"/>
    </location>
</feature>
<dbReference type="EMBL" id="JARJCW010000066">
    <property type="protein sequence ID" value="KAJ7199849.1"/>
    <property type="molecule type" value="Genomic_DNA"/>
</dbReference>
<sequence>MTQPTSRSVVLAPLLCLTTPCTSSFSGDGSLRSLIARPRRTDGSHPVIHWHLCVNATTACHLCPLKAPKVTTTAPSCYYASASAARGGRARTADDGAERGAAVHCASSTVPPVVFATNGFYAAPVAAAAPTLSPQQDPPTRPAMPPHRFAAHALAAICAVRTPARARQNRMVSFAEHEAAAASGALMEVQPRRPRQPWAATAARRGAYPFTTRSSGSRTPSTPRTTRACRSRPLNIAGTTLMEMFTVGASYPFNAGIPYCD</sequence>
<dbReference type="AlphaFoldDB" id="A0AAD6Y8U7"/>
<evidence type="ECO:0000256" key="2">
    <source>
        <dbReference type="SAM" id="SignalP"/>
    </source>
</evidence>
<feature type="compositionally biased region" description="Low complexity" evidence="1">
    <location>
        <begin position="211"/>
        <end position="228"/>
    </location>
</feature>
<feature type="chain" id="PRO_5041913595" evidence="2">
    <location>
        <begin position="25"/>
        <end position="261"/>
    </location>
</feature>
<accession>A0AAD6Y8U7</accession>
<evidence type="ECO:0000313" key="4">
    <source>
        <dbReference type="Proteomes" id="UP001219525"/>
    </source>
</evidence>